<evidence type="ECO:0000256" key="3">
    <source>
        <dbReference type="ARBA" id="ARBA00023285"/>
    </source>
</evidence>
<name>A0A1M4SNI8_9CLOT</name>
<dbReference type="AlphaFoldDB" id="A0A1M4SNI8"/>
<evidence type="ECO:0000256" key="1">
    <source>
        <dbReference type="ARBA" id="ARBA00010854"/>
    </source>
</evidence>
<dbReference type="Proteomes" id="UP000184245">
    <property type="component" value="Unassembled WGS sequence"/>
</dbReference>
<dbReference type="RefSeq" id="WP_072848311.1">
    <property type="nucleotide sequence ID" value="NZ_FQVI01000001.1"/>
</dbReference>
<dbReference type="GO" id="GO:0046653">
    <property type="term" value="P:tetrahydrofolate metabolic process"/>
    <property type="evidence" value="ECO:0007669"/>
    <property type="project" value="TreeGrafter"/>
</dbReference>
<dbReference type="PROSITE" id="PS51332">
    <property type="entry name" value="B12_BINDING"/>
    <property type="match status" value="1"/>
</dbReference>
<feature type="domain" description="B12-binding" evidence="4">
    <location>
        <begin position="88"/>
        <end position="211"/>
    </location>
</feature>
<dbReference type="InterPro" id="IPR003759">
    <property type="entry name" value="Cbl-bd_cap"/>
</dbReference>
<dbReference type="PANTHER" id="PTHR45833:SF1">
    <property type="entry name" value="METHIONINE SYNTHASE"/>
    <property type="match status" value="1"/>
</dbReference>
<dbReference type="InterPro" id="IPR036724">
    <property type="entry name" value="Cobalamin-bd_sf"/>
</dbReference>
<dbReference type="Pfam" id="PF02310">
    <property type="entry name" value="B12-binding"/>
    <property type="match status" value="1"/>
</dbReference>
<dbReference type="InterPro" id="IPR050554">
    <property type="entry name" value="Met_Synthase/Corrinoid"/>
</dbReference>
<dbReference type="Gene3D" id="3.40.50.280">
    <property type="entry name" value="Cobalamin-binding domain"/>
    <property type="match status" value="1"/>
</dbReference>
<accession>A0A1M4SNI8</accession>
<dbReference type="InterPro" id="IPR006158">
    <property type="entry name" value="Cobalamin-bd"/>
</dbReference>
<dbReference type="FunFam" id="3.40.50.280:FF:000003">
    <property type="entry name" value="Dimethylamine methyltransferase corrinoid protein"/>
    <property type="match status" value="1"/>
</dbReference>
<dbReference type="GO" id="GO:0046872">
    <property type="term" value="F:metal ion binding"/>
    <property type="evidence" value="ECO:0007669"/>
    <property type="project" value="UniProtKB-KW"/>
</dbReference>
<organism evidence="6 7">
    <name type="scientific">Lactonifactor longoviformis DSM 17459</name>
    <dbReference type="NCBI Taxonomy" id="1122155"/>
    <lineage>
        <taxon>Bacteria</taxon>
        <taxon>Bacillati</taxon>
        <taxon>Bacillota</taxon>
        <taxon>Clostridia</taxon>
        <taxon>Eubacteriales</taxon>
        <taxon>Clostridiaceae</taxon>
        <taxon>Lactonifactor</taxon>
    </lineage>
</organism>
<evidence type="ECO:0000313" key="6">
    <source>
        <dbReference type="EMBL" id="SHE33803.1"/>
    </source>
</evidence>
<gene>
    <name evidence="6" type="ORF">SAMN02745158_00185</name>
</gene>
<feature type="domain" description="B12-binding N-terminal" evidence="5">
    <location>
        <begin position="1"/>
        <end position="88"/>
    </location>
</feature>
<sequence length="211" mass="23059">MVLLGEIRSSIEEGYPKQTEKLVQQALSENISPQQILEEAMIPAMRNAGQLYKGNDIYIARILAAARSMRCGLDVLEPYLGTCDMHPIGKVILGTVEGDLHDVGKNLVGIMFRCAGFEVIDLGVDVSEKRFLKAVKEHPDVSVVCISSLLTTSMPEMKHVVKCLKQSDKENRLKIMVGGGPITQAFADEIGADVYTETAVDAAETAKTFFI</sequence>
<dbReference type="SMART" id="SM01018">
    <property type="entry name" value="B12-binding_2"/>
    <property type="match status" value="1"/>
</dbReference>
<keyword evidence="3" id="KW-0170">Cobalt</keyword>
<dbReference type="OrthoDB" id="9803687at2"/>
<dbReference type="GO" id="GO:0008705">
    <property type="term" value="F:methionine synthase activity"/>
    <property type="evidence" value="ECO:0007669"/>
    <property type="project" value="TreeGrafter"/>
</dbReference>
<dbReference type="PROSITE" id="PS51337">
    <property type="entry name" value="B12_BINDING_NTER"/>
    <property type="match status" value="1"/>
</dbReference>
<dbReference type="SUPFAM" id="SSF52242">
    <property type="entry name" value="Cobalamin (vitamin B12)-binding domain"/>
    <property type="match status" value="1"/>
</dbReference>
<evidence type="ECO:0000256" key="2">
    <source>
        <dbReference type="ARBA" id="ARBA00022723"/>
    </source>
</evidence>
<comment type="similarity">
    <text evidence="1">Belongs to the methylamine corrinoid protein family.</text>
</comment>
<proteinExistence type="inferred from homology"/>
<dbReference type="GO" id="GO:0031419">
    <property type="term" value="F:cobalamin binding"/>
    <property type="evidence" value="ECO:0007669"/>
    <property type="project" value="InterPro"/>
</dbReference>
<dbReference type="GO" id="GO:0005829">
    <property type="term" value="C:cytosol"/>
    <property type="evidence" value="ECO:0007669"/>
    <property type="project" value="TreeGrafter"/>
</dbReference>
<dbReference type="CDD" id="cd02070">
    <property type="entry name" value="corrinoid_protein_B12-BD"/>
    <property type="match status" value="1"/>
</dbReference>
<keyword evidence="7" id="KW-1185">Reference proteome</keyword>
<dbReference type="InterPro" id="IPR036594">
    <property type="entry name" value="Meth_synthase_dom"/>
</dbReference>
<reference evidence="6 7" key="1">
    <citation type="submission" date="2016-11" db="EMBL/GenBank/DDBJ databases">
        <authorList>
            <person name="Jaros S."/>
            <person name="Januszkiewicz K."/>
            <person name="Wedrychowicz H."/>
        </authorList>
    </citation>
    <scope>NUCLEOTIDE SEQUENCE [LARGE SCALE GENOMIC DNA]</scope>
    <source>
        <strain evidence="6 7">DSM 17459</strain>
    </source>
</reference>
<evidence type="ECO:0000313" key="7">
    <source>
        <dbReference type="Proteomes" id="UP000184245"/>
    </source>
</evidence>
<dbReference type="EMBL" id="FQVI01000001">
    <property type="protein sequence ID" value="SHE33803.1"/>
    <property type="molecule type" value="Genomic_DNA"/>
</dbReference>
<evidence type="ECO:0000259" key="4">
    <source>
        <dbReference type="PROSITE" id="PS51332"/>
    </source>
</evidence>
<protein>
    <submittedName>
        <fullName evidence="6">Methanogenic corrinoid protein MtbC1</fullName>
    </submittedName>
</protein>
<dbReference type="PANTHER" id="PTHR45833">
    <property type="entry name" value="METHIONINE SYNTHASE"/>
    <property type="match status" value="1"/>
</dbReference>
<dbReference type="Gene3D" id="1.10.1240.10">
    <property type="entry name" value="Methionine synthase domain"/>
    <property type="match status" value="1"/>
</dbReference>
<keyword evidence="2" id="KW-0479">Metal-binding</keyword>
<dbReference type="GO" id="GO:0050667">
    <property type="term" value="P:homocysteine metabolic process"/>
    <property type="evidence" value="ECO:0007669"/>
    <property type="project" value="TreeGrafter"/>
</dbReference>
<evidence type="ECO:0000259" key="5">
    <source>
        <dbReference type="PROSITE" id="PS51337"/>
    </source>
</evidence>
<dbReference type="SUPFAM" id="SSF47644">
    <property type="entry name" value="Methionine synthase domain"/>
    <property type="match status" value="1"/>
</dbReference>
<dbReference type="Pfam" id="PF02607">
    <property type="entry name" value="B12-binding_2"/>
    <property type="match status" value="1"/>
</dbReference>
<dbReference type="STRING" id="1122155.SAMN02745158_00185"/>